<dbReference type="RefSeq" id="WP_156149419.1">
    <property type="nucleotide sequence ID" value="NZ_FTLX01000019.1"/>
</dbReference>
<proteinExistence type="predicted"/>
<evidence type="ECO:0000313" key="2">
    <source>
        <dbReference type="Proteomes" id="UP000186385"/>
    </source>
</evidence>
<dbReference type="Proteomes" id="UP000186385">
    <property type="component" value="Unassembled WGS sequence"/>
</dbReference>
<dbReference type="AlphaFoldDB" id="A0A1N7D0Q8"/>
<name>A0A1N7D0Q8_9BACI</name>
<accession>A0A1N7D0Q8</accession>
<gene>
    <name evidence="1" type="ORF">SAMN05443094_1191</name>
</gene>
<organism evidence="1 2">
    <name type="scientific">Domibacillus enclensis</name>
    <dbReference type="NCBI Taxonomy" id="1017273"/>
    <lineage>
        <taxon>Bacteria</taxon>
        <taxon>Bacillati</taxon>
        <taxon>Bacillota</taxon>
        <taxon>Bacilli</taxon>
        <taxon>Bacillales</taxon>
        <taxon>Bacillaceae</taxon>
        <taxon>Domibacillus</taxon>
    </lineage>
</organism>
<dbReference type="EMBL" id="FTLX01000019">
    <property type="protein sequence ID" value="SIR69357.1"/>
    <property type="molecule type" value="Genomic_DNA"/>
</dbReference>
<reference evidence="1 2" key="1">
    <citation type="submission" date="2017-01" db="EMBL/GenBank/DDBJ databases">
        <authorList>
            <person name="Mah S.A."/>
            <person name="Swanson W.J."/>
            <person name="Moy G.W."/>
            <person name="Vacquier V.D."/>
        </authorList>
    </citation>
    <scope>NUCLEOTIDE SEQUENCE [LARGE SCALE GENOMIC DNA]</scope>
    <source>
        <strain evidence="1 2">NIO-1016</strain>
    </source>
</reference>
<protein>
    <submittedName>
        <fullName evidence="1">Uncharacterized protein</fullName>
    </submittedName>
</protein>
<sequence>MDNDQAKAYAVLALAELGYSREEIEKVKGRMALLMDLTSEEEAEEKAKKVLDKMAGLE</sequence>
<evidence type="ECO:0000313" key="1">
    <source>
        <dbReference type="EMBL" id="SIR69357.1"/>
    </source>
</evidence>